<organism evidence="1">
    <name type="scientific">Lepeophtheirus salmonis</name>
    <name type="common">Salmon louse</name>
    <name type="synonym">Caligus salmonis</name>
    <dbReference type="NCBI Taxonomy" id="72036"/>
    <lineage>
        <taxon>Eukaryota</taxon>
        <taxon>Metazoa</taxon>
        <taxon>Ecdysozoa</taxon>
        <taxon>Arthropoda</taxon>
        <taxon>Crustacea</taxon>
        <taxon>Multicrustacea</taxon>
        <taxon>Hexanauplia</taxon>
        <taxon>Copepoda</taxon>
        <taxon>Siphonostomatoida</taxon>
        <taxon>Caligidae</taxon>
        <taxon>Lepeophtheirus</taxon>
    </lineage>
</organism>
<reference evidence="1" key="1">
    <citation type="submission" date="2014-05" db="EMBL/GenBank/DDBJ databases">
        <authorList>
            <person name="Chronopoulou M."/>
        </authorList>
    </citation>
    <scope>NUCLEOTIDE SEQUENCE</scope>
    <source>
        <tissue evidence="1">Whole organism</tissue>
    </source>
</reference>
<proteinExistence type="predicted"/>
<name>A0A0K2TQA7_LEPSM</name>
<dbReference type="EMBL" id="HACA01010857">
    <property type="protein sequence ID" value="CDW28218.1"/>
    <property type="molecule type" value="Transcribed_RNA"/>
</dbReference>
<sequence length="35" mass="3794">MDRGAQVKLPVNSELIEAIVSIVPFAMKLIPNLVS</sequence>
<evidence type="ECO:0000313" key="1">
    <source>
        <dbReference type="EMBL" id="CDW28218.1"/>
    </source>
</evidence>
<dbReference type="AlphaFoldDB" id="A0A0K2TQA7"/>
<protein>
    <submittedName>
        <fullName evidence="1">Uncharacterized protein</fullName>
    </submittedName>
</protein>
<accession>A0A0K2TQA7</accession>